<dbReference type="PANTHER" id="PTHR30537">
    <property type="entry name" value="HTH-TYPE TRANSCRIPTIONAL REGULATOR"/>
    <property type="match status" value="1"/>
</dbReference>
<feature type="domain" description="HTH lysR-type" evidence="5">
    <location>
        <begin position="3"/>
        <end position="60"/>
    </location>
</feature>
<protein>
    <submittedName>
        <fullName evidence="6">LysR family transcriptional regulator</fullName>
    </submittedName>
</protein>
<evidence type="ECO:0000256" key="3">
    <source>
        <dbReference type="ARBA" id="ARBA00023125"/>
    </source>
</evidence>
<organism evidence="6 7">
    <name type="scientific">Shewanella septentrionalis</name>
    <dbReference type="NCBI Taxonomy" id="2952223"/>
    <lineage>
        <taxon>Bacteria</taxon>
        <taxon>Pseudomonadati</taxon>
        <taxon>Pseudomonadota</taxon>
        <taxon>Gammaproteobacteria</taxon>
        <taxon>Alteromonadales</taxon>
        <taxon>Shewanellaceae</taxon>
        <taxon>Shewanella</taxon>
    </lineage>
</organism>
<keyword evidence="4" id="KW-0804">Transcription</keyword>
<dbReference type="InterPro" id="IPR000847">
    <property type="entry name" value="LysR_HTH_N"/>
</dbReference>
<dbReference type="EMBL" id="JAMTCC010000003">
    <property type="protein sequence ID" value="MCT7944315.1"/>
    <property type="molecule type" value="Genomic_DNA"/>
</dbReference>
<comment type="caution">
    <text evidence="6">The sequence shown here is derived from an EMBL/GenBank/DDBJ whole genome shotgun (WGS) entry which is preliminary data.</text>
</comment>
<reference evidence="6" key="1">
    <citation type="journal article" date="2023" name="Int. J. Syst. Evol. Microbiol.">
        <title>&lt;i&gt;Shewanella septentrionalis&lt;/i&gt; sp. nov. and &lt;i&gt;Shewanella holmiensis&lt;/i&gt; sp. nov., isolated from Baltic Sea water and sediments.</title>
        <authorList>
            <person name="Martin-Rodriguez A.J."/>
            <person name="Thorell K."/>
            <person name="Joffre E."/>
            <person name="Jensie-Markopoulos S."/>
            <person name="Moore E.R.B."/>
            <person name="Sjoling A."/>
        </authorList>
    </citation>
    <scope>NUCLEOTIDE SEQUENCE</scope>
    <source>
        <strain evidence="6">SP1W3</strain>
    </source>
</reference>
<dbReference type="CDD" id="cd08472">
    <property type="entry name" value="PBP2_CrgA_like_3"/>
    <property type="match status" value="1"/>
</dbReference>
<dbReference type="InterPro" id="IPR036388">
    <property type="entry name" value="WH-like_DNA-bd_sf"/>
</dbReference>
<gene>
    <name evidence="6" type="ORF">NE536_02910</name>
</gene>
<evidence type="ECO:0000256" key="2">
    <source>
        <dbReference type="ARBA" id="ARBA00023015"/>
    </source>
</evidence>
<dbReference type="Pfam" id="PF03466">
    <property type="entry name" value="LysR_substrate"/>
    <property type="match status" value="1"/>
</dbReference>
<evidence type="ECO:0000313" key="7">
    <source>
        <dbReference type="Proteomes" id="UP001155604"/>
    </source>
</evidence>
<dbReference type="GO" id="GO:0003700">
    <property type="term" value="F:DNA-binding transcription factor activity"/>
    <property type="evidence" value="ECO:0007669"/>
    <property type="project" value="InterPro"/>
</dbReference>
<evidence type="ECO:0000256" key="1">
    <source>
        <dbReference type="ARBA" id="ARBA00009437"/>
    </source>
</evidence>
<dbReference type="PANTHER" id="PTHR30537:SF72">
    <property type="entry name" value="LYSR FAMILY TRANSCRIPTIONAL REGULATOR"/>
    <property type="match status" value="1"/>
</dbReference>
<dbReference type="FunFam" id="3.40.190.290:FF:000001">
    <property type="entry name" value="Transcriptional regulator, LysR family"/>
    <property type="match status" value="1"/>
</dbReference>
<accession>A0A9X3AX50</accession>
<evidence type="ECO:0000259" key="5">
    <source>
        <dbReference type="PROSITE" id="PS50931"/>
    </source>
</evidence>
<evidence type="ECO:0000256" key="4">
    <source>
        <dbReference type="ARBA" id="ARBA00023163"/>
    </source>
</evidence>
<dbReference type="SUPFAM" id="SSF46785">
    <property type="entry name" value="Winged helix' DNA-binding domain"/>
    <property type="match status" value="1"/>
</dbReference>
<proteinExistence type="inferred from homology"/>
<dbReference type="SUPFAM" id="SSF53850">
    <property type="entry name" value="Periplasmic binding protein-like II"/>
    <property type="match status" value="1"/>
</dbReference>
<evidence type="ECO:0000313" key="6">
    <source>
        <dbReference type="EMBL" id="MCT7944315.1"/>
    </source>
</evidence>
<dbReference type="GO" id="GO:0006351">
    <property type="term" value="P:DNA-templated transcription"/>
    <property type="evidence" value="ECO:0007669"/>
    <property type="project" value="TreeGrafter"/>
</dbReference>
<dbReference type="InterPro" id="IPR058163">
    <property type="entry name" value="LysR-type_TF_proteobact-type"/>
</dbReference>
<dbReference type="PROSITE" id="PS50931">
    <property type="entry name" value="HTH_LYSR"/>
    <property type="match status" value="1"/>
</dbReference>
<dbReference type="Proteomes" id="UP001155604">
    <property type="component" value="Unassembled WGS sequence"/>
</dbReference>
<dbReference type="RefSeq" id="WP_261271746.1">
    <property type="nucleotide sequence ID" value="NZ_JAMTCC010000003.1"/>
</dbReference>
<name>A0A9X3AX50_9GAMM</name>
<dbReference type="Gene3D" id="1.10.10.10">
    <property type="entry name" value="Winged helix-like DNA-binding domain superfamily/Winged helix DNA-binding domain"/>
    <property type="match status" value="1"/>
</dbReference>
<dbReference type="GO" id="GO:0043565">
    <property type="term" value="F:sequence-specific DNA binding"/>
    <property type="evidence" value="ECO:0007669"/>
    <property type="project" value="TreeGrafter"/>
</dbReference>
<keyword evidence="3" id="KW-0238">DNA-binding</keyword>
<comment type="similarity">
    <text evidence="1">Belongs to the LysR transcriptional regulatory family.</text>
</comment>
<dbReference type="InterPro" id="IPR036390">
    <property type="entry name" value="WH_DNA-bd_sf"/>
</dbReference>
<dbReference type="Gene3D" id="3.40.190.290">
    <property type="match status" value="1"/>
</dbReference>
<dbReference type="AlphaFoldDB" id="A0A9X3AX50"/>
<keyword evidence="2" id="KW-0805">Transcription regulation</keyword>
<keyword evidence="7" id="KW-1185">Reference proteome</keyword>
<dbReference type="FunFam" id="1.10.10.10:FF:000001">
    <property type="entry name" value="LysR family transcriptional regulator"/>
    <property type="match status" value="1"/>
</dbReference>
<sequence>MQDRLQAMQIFMRVAELQSFTQASVSLGLSKTHVSNVVAQFETFLGARLLQRTTRTVRLTQDGQSCYERCKSLLAEFQELESLFQLQAEQVSGRLRVDMSTGIARNLVIPKLAEFIEQYPHIELELSSTDRKVDVIAEGFDCVIRVGSVQQEGLIAKKLGHFKMLNCVSPAYIAQYGKPESLEDLTQHNHKLVHYVSQLGGTDSGFEYQDPHTHQGNLTIQLPKLITVNNADAYSSACLAGLGIIQVPSIGVAKYLHTGELVEILPNYPAPPMPVSLLYPHRRHLSKRLQVFMAWLNQQMTPFLVPH</sequence>
<dbReference type="Pfam" id="PF00126">
    <property type="entry name" value="HTH_1"/>
    <property type="match status" value="1"/>
</dbReference>
<dbReference type="InterPro" id="IPR005119">
    <property type="entry name" value="LysR_subst-bd"/>
</dbReference>